<dbReference type="Gene3D" id="3.40.50.10610">
    <property type="entry name" value="ABC-type transport auxiliary lipoprotein component"/>
    <property type="match status" value="1"/>
</dbReference>
<reference evidence="2" key="1">
    <citation type="journal article" date="2014" name="Front. Microbiol.">
        <title>High frequency of phylogenetically diverse reductive dehalogenase-homologous genes in deep subseafloor sedimentary metagenomes.</title>
        <authorList>
            <person name="Kawai M."/>
            <person name="Futagami T."/>
            <person name="Toyoda A."/>
            <person name="Takaki Y."/>
            <person name="Nishi S."/>
            <person name="Hori S."/>
            <person name="Arai W."/>
            <person name="Tsubouchi T."/>
            <person name="Morono Y."/>
            <person name="Uchiyama I."/>
            <person name="Ito T."/>
            <person name="Fujiyama A."/>
            <person name="Inagaki F."/>
            <person name="Takami H."/>
        </authorList>
    </citation>
    <scope>NUCLEOTIDE SEQUENCE</scope>
    <source>
        <strain evidence="2">Expedition CK06-06</strain>
    </source>
</reference>
<proteinExistence type="predicted"/>
<sequence>MKKILFILIVLFLIFNLGNIFAQENVSSQKVSELADKLAFSVEGYVLGVSGEVVYINLGQASGIVEGIKFEVVRLDKEHPFRMGEKIIGYPEAEVGQIEITKVRKEMSLAKLNKKIMNIQEGDKVYQEMKKVTRIAITEFTYGNEFNDFTRNVQDILYTNLIQRGMTVVEREKMEQVLNELGKSFSGMIDSATAAEIGNMLGVEAIVVGTVADMGNSVDLRARLLDVEKGAAITAAQIDVVKDTIIIKLLGSGVRSTIYGERGITSTKTAKTIQEVNIQNFNFKVVDWQKKGEGIIFDLVITSDQDIWLGIYS</sequence>
<accession>X0ZFS7</accession>
<dbReference type="InterPro" id="IPR041215">
    <property type="entry name" value="FlgO_dom"/>
</dbReference>
<dbReference type="Pfam" id="PF17680">
    <property type="entry name" value="FlgO"/>
    <property type="match status" value="1"/>
</dbReference>
<evidence type="ECO:0000259" key="1">
    <source>
        <dbReference type="Pfam" id="PF17680"/>
    </source>
</evidence>
<name>X0ZFS7_9ZZZZ</name>
<gene>
    <name evidence="2" type="ORF">S01H4_20884</name>
</gene>
<feature type="domain" description="FlgO" evidence="1">
    <location>
        <begin position="131"/>
        <end position="241"/>
    </location>
</feature>
<feature type="non-terminal residue" evidence="2">
    <location>
        <position position="313"/>
    </location>
</feature>
<organism evidence="2">
    <name type="scientific">marine sediment metagenome</name>
    <dbReference type="NCBI Taxonomy" id="412755"/>
    <lineage>
        <taxon>unclassified sequences</taxon>
        <taxon>metagenomes</taxon>
        <taxon>ecological metagenomes</taxon>
    </lineage>
</organism>
<comment type="caution">
    <text evidence="2">The sequence shown here is derived from an EMBL/GenBank/DDBJ whole genome shotgun (WGS) entry which is preliminary data.</text>
</comment>
<dbReference type="EMBL" id="BART01009421">
    <property type="protein sequence ID" value="GAG68149.1"/>
    <property type="molecule type" value="Genomic_DNA"/>
</dbReference>
<protein>
    <recommendedName>
        <fullName evidence="1">FlgO domain-containing protein</fullName>
    </recommendedName>
</protein>
<evidence type="ECO:0000313" key="2">
    <source>
        <dbReference type="EMBL" id="GAG68149.1"/>
    </source>
</evidence>
<dbReference type="AlphaFoldDB" id="X0ZFS7"/>